<dbReference type="InterPro" id="IPR050765">
    <property type="entry name" value="Riboflavin_Biosynth_HTPR"/>
</dbReference>
<evidence type="ECO:0000259" key="1">
    <source>
        <dbReference type="Pfam" id="PF01872"/>
    </source>
</evidence>
<dbReference type="Pfam" id="PF01872">
    <property type="entry name" value="RibD_C"/>
    <property type="match status" value="1"/>
</dbReference>
<protein>
    <submittedName>
        <fullName evidence="2">Dihydrofolate reductase</fullName>
    </submittedName>
</protein>
<accession>A0A841C395</accession>
<dbReference type="InterPro" id="IPR002734">
    <property type="entry name" value="RibDG_C"/>
</dbReference>
<keyword evidence="3" id="KW-1185">Reference proteome</keyword>
<dbReference type="InterPro" id="IPR024072">
    <property type="entry name" value="DHFR-like_dom_sf"/>
</dbReference>
<proteinExistence type="predicted"/>
<evidence type="ECO:0000313" key="2">
    <source>
        <dbReference type="EMBL" id="MBB5873420.1"/>
    </source>
</evidence>
<organism evidence="2 3">
    <name type="scientific">Allocatelliglobosispora scoriae</name>
    <dbReference type="NCBI Taxonomy" id="643052"/>
    <lineage>
        <taxon>Bacteria</taxon>
        <taxon>Bacillati</taxon>
        <taxon>Actinomycetota</taxon>
        <taxon>Actinomycetes</taxon>
        <taxon>Micromonosporales</taxon>
        <taxon>Micromonosporaceae</taxon>
        <taxon>Allocatelliglobosispora</taxon>
    </lineage>
</organism>
<evidence type="ECO:0000313" key="3">
    <source>
        <dbReference type="Proteomes" id="UP000587527"/>
    </source>
</evidence>
<dbReference type="Proteomes" id="UP000587527">
    <property type="component" value="Unassembled WGS sequence"/>
</dbReference>
<reference evidence="2 3" key="1">
    <citation type="submission" date="2020-08" db="EMBL/GenBank/DDBJ databases">
        <title>Sequencing the genomes of 1000 actinobacteria strains.</title>
        <authorList>
            <person name="Klenk H.-P."/>
        </authorList>
    </citation>
    <scope>NUCLEOTIDE SEQUENCE [LARGE SCALE GENOMIC DNA]</scope>
    <source>
        <strain evidence="2 3">DSM 45362</strain>
    </source>
</reference>
<dbReference type="PANTHER" id="PTHR38011:SF11">
    <property type="entry name" value="2,5-DIAMINO-6-RIBOSYLAMINO-4(3H)-PYRIMIDINONE 5'-PHOSPHATE REDUCTASE"/>
    <property type="match status" value="1"/>
</dbReference>
<dbReference type="SUPFAM" id="SSF53597">
    <property type="entry name" value="Dihydrofolate reductase-like"/>
    <property type="match status" value="1"/>
</dbReference>
<dbReference type="GO" id="GO:0009231">
    <property type="term" value="P:riboflavin biosynthetic process"/>
    <property type="evidence" value="ECO:0007669"/>
    <property type="project" value="InterPro"/>
</dbReference>
<sequence length="182" mass="20679">MRKIILMMSISLDGFFEGPDHDLSWHLVDEELHTHFNERLAAMGAFFDGRVTYEGMAEFWPTADADPESSPAMVEFARIWRDMPKVVFSRTLDTADWGTTIAREVDVEEIQRLKAQPGGDIAIGGADLATTFIRHGLIDEFWLYVHPVAIGQGTPWFQDRHLDLRLLETRAFGNGVVLLRYA</sequence>
<dbReference type="PANTHER" id="PTHR38011">
    <property type="entry name" value="DIHYDROFOLATE REDUCTASE FAMILY PROTEIN (AFU_ORTHOLOGUE AFUA_8G06820)"/>
    <property type="match status" value="1"/>
</dbReference>
<dbReference type="Gene3D" id="3.40.430.10">
    <property type="entry name" value="Dihydrofolate Reductase, subunit A"/>
    <property type="match status" value="1"/>
</dbReference>
<comment type="caution">
    <text evidence="2">The sequence shown here is derived from an EMBL/GenBank/DDBJ whole genome shotgun (WGS) entry which is preliminary data.</text>
</comment>
<name>A0A841C395_9ACTN</name>
<dbReference type="RefSeq" id="WP_184844610.1">
    <property type="nucleotide sequence ID" value="NZ_JACHMN010000003.1"/>
</dbReference>
<gene>
    <name evidence="2" type="ORF">F4553_006854</name>
</gene>
<dbReference type="AlphaFoldDB" id="A0A841C395"/>
<feature type="domain" description="Bacterial bifunctional deaminase-reductase C-terminal" evidence="1">
    <location>
        <begin position="2"/>
        <end position="178"/>
    </location>
</feature>
<dbReference type="GO" id="GO:0008703">
    <property type="term" value="F:5-amino-6-(5-phosphoribosylamino)uracil reductase activity"/>
    <property type="evidence" value="ECO:0007669"/>
    <property type="project" value="InterPro"/>
</dbReference>
<dbReference type="EMBL" id="JACHMN010000003">
    <property type="protein sequence ID" value="MBB5873420.1"/>
    <property type="molecule type" value="Genomic_DNA"/>
</dbReference>